<evidence type="ECO:0000256" key="1">
    <source>
        <dbReference type="ARBA" id="ARBA00022475"/>
    </source>
</evidence>
<keyword evidence="3 11" id="KW-0210">Decarboxylase</keyword>
<comment type="PTM">
    <text evidence="11">Is synthesized initially as an inactive proenzyme. Formation of the active enzyme involves a self-maturation process in which the active site pyruvoyl group is generated from an internal serine residue via an autocatalytic post-translational modification. Two non-identical subunits are generated from the proenzyme in this reaction, and the pyruvate is formed at the N-terminus of the alpha chain, which is derived from the carboxyl end of the proenzyme. The post-translation cleavage follows an unusual pathway, termed non-hydrolytic serinolysis, in which the side chain hydroxyl group of the serine supplies its oxygen atom to form the C-terminus of the beta chain, while the remainder of the serine residue undergoes an oxidative deamination to produce ammonia and the pyruvoyl prosthetic group on the alpha chain.</text>
</comment>
<keyword evidence="9 11" id="KW-1208">Phospholipid metabolism</keyword>
<dbReference type="Pfam" id="PF02666">
    <property type="entry name" value="PS_Dcarbxylase"/>
    <property type="match status" value="1"/>
</dbReference>
<evidence type="ECO:0000256" key="5">
    <source>
        <dbReference type="ARBA" id="ARBA00023136"/>
    </source>
</evidence>
<evidence type="ECO:0000256" key="11">
    <source>
        <dbReference type="HAMAP-Rule" id="MF_00664"/>
    </source>
</evidence>
<dbReference type="NCBIfam" id="NF003678">
    <property type="entry name" value="PRK05305.1-2"/>
    <property type="match status" value="1"/>
</dbReference>
<protein>
    <recommendedName>
        <fullName evidence="11">Phosphatidylserine decarboxylase proenzyme</fullName>
        <ecNumber evidence="11">4.1.1.65</ecNumber>
    </recommendedName>
    <component>
        <recommendedName>
            <fullName evidence="11">Phosphatidylserine decarboxylase alpha chain</fullName>
        </recommendedName>
    </component>
    <component>
        <recommendedName>
            <fullName evidence="11">Phosphatidylserine decarboxylase beta chain</fullName>
        </recommendedName>
    </component>
</protein>
<dbReference type="EC" id="4.1.1.65" evidence="11"/>
<sequence length="217" mass="23962">MRIPIAKEGYPFLIVPLLFSLILLLIPSTRFGVLFWLSVVVTVCVGMFFRDPERVIPPGENQIVAPADGKIILIQEVQYPGLGDDTYLQISIFMSVFNVHINRAPLAGTVENVIYNPGKFFAAFENKASLLNEQNSIIFSSTVKEKPVRILVKQIAGLIARRIVCYAKPGKTFARGERIGLIRFGSRVDLFLPVDTTLSVNLNDKVKGGATILGTVK</sequence>
<feature type="site" description="Cleavage (non-hydrolytic); by autocatalysis" evidence="11">
    <location>
        <begin position="185"/>
        <end position="186"/>
    </location>
</feature>
<dbReference type="PANTHER" id="PTHR35809">
    <property type="entry name" value="ARCHAETIDYLSERINE DECARBOXYLASE PROENZYME-RELATED"/>
    <property type="match status" value="1"/>
</dbReference>
<evidence type="ECO:0000256" key="9">
    <source>
        <dbReference type="ARBA" id="ARBA00023264"/>
    </source>
</evidence>
<dbReference type="AlphaFoldDB" id="A0A9D5Q632"/>
<name>A0A9D5Q632_9BACT</name>
<reference evidence="13" key="1">
    <citation type="submission" date="2019-11" db="EMBL/GenBank/DDBJ databases">
        <title>Microbial mats filling the niche in hypersaline microbial mats.</title>
        <authorList>
            <person name="Wong H.L."/>
            <person name="Macleod F.I."/>
            <person name="White R.A. III"/>
            <person name="Burns B.P."/>
        </authorList>
    </citation>
    <scope>NUCLEOTIDE SEQUENCE</scope>
    <source>
        <strain evidence="13">Rbin_158</strain>
    </source>
</reference>
<comment type="subunit">
    <text evidence="11">Heterodimer of a large membrane-associated beta subunit and a small pyruvoyl-containing alpha subunit.</text>
</comment>
<comment type="catalytic activity">
    <reaction evidence="11">
        <text>a 1,2-diacyl-sn-glycero-3-phospho-L-serine + H(+) = a 1,2-diacyl-sn-glycero-3-phosphoethanolamine + CO2</text>
        <dbReference type="Rhea" id="RHEA:20828"/>
        <dbReference type="ChEBI" id="CHEBI:15378"/>
        <dbReference type="ChEBI" id="CHEBI:16526"/>
        <dbReference type="ChEBI" id="CHEBI:57262"/>
        <dbReference type="ChEBI" id="CHEBI:64612"/>
        <dbReference type="EC" id="4.1.1.65"/>
    </reaction>
</comment>
<comment type="subcellular location">
    <subcellularLocation>
        <location evidence="11">Cell membrane</location>
        <topology evidence="11">Peripheral membrane protein</topology>
    </subcellularLocation>
</comment>
<evidence type="ECO:0000256" key="6">
    <source>
        <dbReference type="ARBA" id="ARBA00023145"/>
    </source>
</evidence>
<comment type="similarity">
    <text evidence="11">Belongs to the phosphatidylserine decarboxylase family. PSD-A subfamily.</text>
</comment>
<keyword evidence="7 11" id="KW-0594">Phospholipid biosynthesis</keyword>
<comment type="pathway">
    <text evidence="11">Phospholipid metabolism; phosphatidylethanolamine biosynthesis; phosphatidylethanolamine from CDP-diacylglycerol: step 2/2.</text>
</comment>
<keyword evidence="2 11" id="KW-0444">Lipid biosynthesis</keyword>
<dbReference type="GO" id="GO:0005886">
    <property type="term" value="C:plasma membrane"/>
    <property type="evidence" value="ECO:0007669"/>
    <property type="project" value="UniProtKB-SubCell"/>
</dbReference>
<evidence type="ECO:0000256" key="7">
    <source>
        <dbReference type="ARBA" id="ARBA00023209"/>
    </source>
</evidence>
<keyword evidence="1 11" id="KW-1003">Cell membrane</keyword>
<dbReference type="InterPro" id="IPR003817">
    <property type="entry name" value="PS_Dcarbxylase"/>
</dbReference>
<dbReference type="GO" id="GO:0006646">
    <property type="term" value="P:phosphatidylethanolamine biosynthetic process"/>
    <property type="evidence" value="ECO:0007669"/>
    <property type="project" value="UniProtKB-UniRule"/>
</dbReference>
<dbReference type="NCBIfam" id="NF003685">
    <property type="entry name" value="PRK05305.2-5"/>
    <property type="match status" value="1"/>
</dbReference>
<evidence type="ECO:0000256" key="4">
    <source>
        <dbReference type="ARBA" id="ARBA00023098"/>
    </source>
</evidence>
<keyword evidence="12" id="KW-0812">Transmembrane</keyword>
<accession>A0A9D5Q632</accession>
<feature type="active site" description="Schiff-base intermediate with substrate; via pyruvic acid" evidence="11">
    <location>
        <position position="186"/>
    </location>
</feature>
<keyword evidence="10 11" id="KW-0670">Pyruvate</keyword>
<keyword evidence="4 11" id="KW-0443">Lipid metabolism</keyword>
<evidence type="ECO:0000256" key="10">
    <source>
        <dbReference type="ARBA" id="ARBA00023317"/>
    </source>
</evidence>
<proteinExistence type="inferred from homology"/>
<dbReference type="InterPro" id="IPR033175">
    <property type="entry name" value="PSD-A"/>
</dbReference>
<dbReference type="GO" id="GO:0004609">
    <property type="term" value="F:phosphatidylserine decarboxylase activity"/>
    <property type="evidence" value="ECO:0007669"/>
    <property type="project" value="UniProtKB-UniRule"/>
</dbReference>
<feature type="modified residue" description="Pyruvic acid (Ser); by autocatalysis" evidence="11">
    <location>
        <position position="186"/>
    </location>
</feature>
<evidence type="ECO:0000313" key="13">
    <source>
        <dbReference type="EMBL" id="MBD3324852.1"/>
    </source>
</evidence>
<organism evidence="13 14">
    <name type="scientific">candidate division KSB3 bacterium</name>
    <dbReference type="NCBI Taxonomy" id="2044937"/>
    <lineage>
        <taxon>Bacteria</taxon>
        <taxon>candidate division KSB3</taxon>
    </lineage>
</organism>
<feature type="chain" id="PRO_5039768624" description="Phosphatidylserine decarboxylase alpha chain" evidence="11">
    <location>
        <begin position="186"/>
        <end position="217"/>
    </location>
</feature>
<comment type="cofactor">
    <cofactor evidence="11">
        <name>pyruvate</name>
        <dbReference type="ChEBI" id="CHEBI:15361"/>
    </cofactor>
    <text evidence="11">Binds 1 pyruvoyl group covalently per subunit.</text>
</comment>
<evidence type="ECO:0000313" key="14">
    <source>
        <dbReference type="Proteomes" id="UP000649604"/>
    </source>
</evidence>
<dbReference type="HAMAP" id="MF_00664">
    <property type="entry name" value="PS_decarb_PSD_A"/>
    <property type="match status" value="1"/>
</dbReference>
<keyword evidence="8 11" id="KW-0456">Lyase</keyword>
<evidence type="ECO:0000256" key="2">
    <source>
        <dbReference type="ARBA" id="ARBA00022516"/>
    </source>
</evidence>
<dbReference type="Proteomes" id="UP000649604">
    <property type="component" value="Unassembled WGS sequence"/>
</dbReference>
<keyword evidence="6 11" id="KW-0865">Zymogen</keyword>
<evidence type="ECO:0000256" key="8">
    <source>
        <dbReference type="ARBA" id="ARBA00023239"/>
    </source>
</evidence>
<evidence type="ECO:0000256" key="3">
    <source>
        <dbReference type="ARBA" id="ARBA00022793"/>
    </source>
</evidence>
<keyword evidence="12" id="KW-1133">Transmembrane helix</keyword>
<keyword evidence="5 11" id="KW-0472">Membrane</keyword>
<gene>
    <name evidence="11" type="primary">psd</name>
    <name evidence="13" type="ORF">GF339_09725</name>
</gene>
<comment type="function">
    <text evidence="11">Catalyzes the formation of phosphatidylethanolamine (PtdEtn) from phosphatidylserine (PtdSer).</text>
</comment>
<feature type="transmembrane region" description="Helical" evidence="12">
    <location>
        <begin position="9"/>
        <end position="27"/>
    </location>
</feature>
<comment type="caution">
    <text evidence="13">The sequence shown here is derived from an EMBL/GenBank/DDBJ whole genome shotgun (WGS) entry which is preliminary data.</text>
</comment>
<evidence type="ECO:0000256" key="12">
    <source>
        <dbReference type="SAM" id="Phobius"/>
    </source>
</evidence>
<dbReference type="EMBL" id="WJJP01000309">
    <property type="protein sequence ID" value="MBD3324852.1"/>
    <property type="molecule type" value="Genomic_DNA"/>
</dbReference>
<feature type="transmembrane region" description="Helical" evidence="12">
    <location>
        <begin position="33"/>
        <end position="49"/>
    </location>
</feature>
<dbReference type="PANTHER" id="PTHR35809:SF1">
    <property type="entry name" value="ARCHAETIDYLSERINE DECARBOXYLASE PROENZYME-RELATED"/>
    <property type="match status" value="1"/>
</dbReference>
<feature type="chain" id="PRO_5039768623" description="Phosphatidylserine decarboxylase beta chain" evidence="11">
    <location>
        <begin position="1"/>
        <end position="185"/>
    </location>
</feature>